<keyword evidence="2" id="KW-1185">Reference proteome</keyword>
<gene>
    <name evidence="1" type="primary">arsD</name>
    <name evidence="1" type="ORF">HW932_14600</name>
</gene>
<dbReference type="NCBIfam" id="NF033727">
    <property type="entry name" value="chaperon_ArsD"/>
    <property type="match status" value="1"/>
</dbReference>
<dbReference type="Gene3D" id="3.40.30.10">
    <property type="entry name" value="Glutaredoxin"/>
    <property type="match status" value="1"/>
</dbReference>
<dbReference type="RefSeq" id="WP_176977231.1">
    <property type="nucleotide sequence ID" value="NZ_JABZEO010000010.1"/>
</dbReference>
<dbReference type="EMBL" id="JABZEO010000010">
    <property type="protein sequence ID" value="NVZ10492.1"/>
    <property type="molecule type" value="Genomic_DNA"/>
</dbReference>
<dbReference type="AlphaFoldDB" id="A0A850RH75"/>
<protein>
    <submittedName>
        <fullName evidence="1">Arsenite efflux transporter metallochaperone ArsD</fullName>
    </submittedName>
</protein>
<accession>A0A850RH75</accession>
<dbReference type="GO" id="GO:0046685">
    <property type="term" value="P:response to arsenic-containing substance"/>
    <property type="evidence" value="ECO:0007669"/>
    <property type="project" value="InterPro"/>
</dbReference>
<dbReference type="Pfam" id="PF06953">
    <property type="entry name" value="ArsD"/>
    <property type="match status" value="1"/>
</dbReference>
<dbReference type="GO" id="GO:0045892">
    <property type="term" value="P:negative regulation of DNA-templated transcription"/>
    <property type="evidence" value="ECO:0007669"/>
    <property type="project" value="InterPro"/>
</dbReference>
<dbReference type="InterPro" id="IPR010712">
    <property type="entry name" value="Arsenical-R_ArsD"/>
</dbReference>
<reference evidence="1 2" key="1">
    <citation type="submission" date="2020-06" db="EMBL/GenBank/DDBJ databases">
        <title>Whole-genome sequence of Allochromatium humboldtianum DSM 21881, type strain.</title>
        <authorList>
            <person name="Kyndt J.A."/>
            <person name="Meyer T.E."/>
        </authorList>
    </citation>
    <scope>NUCLEOTIDE SEQUENCE [LARGE SCALE GENOMIC DNA]</scope>
    <source>
        <strain evidence="1 2">DSM 21881</strain>
    </source>
</reference>
<organism evidence="1 2">
    <name type="scientific">Allochromatium humboldtianum</name>
    <dbReference type="NCBI Taxonomy" id="504901"/>
    <lineage>
        <taxon>Bacteria</taxon>
        <taxon>Pseudomonadati</taxon>
        <taxon>Pseudomonadota</taxon>
        <taxon>Gammaproteobacteria</taxon>
        <taxon>Chromatiales</taxon>
        <taxon>Chromatiaceae</taxon>
        <taxon>Allochromatium</taxon>
    </lineage>
</organism>
<dbReference type="GO" id="GO:0003677">
    <property type="term" value="F:DNA binding"/>
    <property type="evidence" value="ECO:0007669"/>
    <property type="project" value="InterPro"/>
</dbReference>
<dbReference type="Proteomes" id="UP000592294">
    <property type="component" value="Unassembled WGS sequence"/>
</dbReference>
<comment type="caution">
    <text evidence="1">The sequence shown here is derived from an EMBL/GenBank/DDBJ whole genome shotgun (WGS) entry which is preliminary data.</text>
</comment>
<sequence>MKTLEIFDPAMCCSTGVCGVDVDPALVQCQADLLWLAEQGVRVDRHNLSQNPQAFTANPAVIAAMEAGMECLPLTLIDGRIIARGAYLSRAELAEQLGLSATLQNANPFRVQAGGEGCCKPGSGCC</sequence>
<name>A0A850RH75_9GAMM</name>
<evidence type="ECO:0000313" key="1">
    <source>
        <dbReference type="EMBL" id="NVZ10492.1"/>
    </source>
</evidence>
<proteinExistence type="predicted"/>
<evidence type="ECO:0000313" key="2">
    <source>
        <dbReference type="Proteomes" id="UP000592294"/>
    </source>
</evidence>